<sequence length="195" mass="22981">MSINYLTQELNNIENAKRENRQRVANIVLDNKDLMQDLVDITFDVNKKVSIKAAWILEWICTHHTKNWILPYLDKFTFNIKNLQFDSAIRPCAKICEQLATTYHKKQNFKVLEKLNSKHIDAIIETGFDWLITPQKIAVRAYTMHTLYLFGLQKKWIHVELKHLIETKIIHESKGTKARGKHILALIEKHQKSHI</sequence>
<reference evidence="2" key="1">
    <citation type="journal article" date="2019" name="Int. J. Syst. Evol. Microbiol.">
        <title>The Global Catalogue of Microorganisms (GCM) 10K type strain sequencing project: providing services to taxonomists for standard genome sequencing and annotation.</title>
        <authorList>
            <consortium name="The Broad Institute Genomics Platform"/>
            <consortium name="The Broad Institute Genome Sequencing Center for Infectious Disease"/>
            <person name="Wu L."/>
            <person name="Ma J."/>
        </authorList>
    </citation>
    <scope>NUCLEOTIDE SEQUENCE [LARGE SCALE GENOMIC DNA]</scope>
    <source>
        <strain evidence="2">CECT 8655</strain>
    </source>
</reference>
<evidence type="ECO:0000313" key="1">
    <source>
        <dbReference type="EMBL" id="MFC4269203.1"/>
    </source>
</evidence>
<comment type="caution">
    <text evidence="1">The sequence shown here is derived from an EMBL/GenBank/DDBJ whole genome shotgun (WGS) entry which is preliminary data.</text>
</comment>
<keyword evidence="1" id="KW-0456">Lyase</keyword>
<gene>
    <name evidence="1" type="ORF">ACFOWD_09825</name>
</gene>
<accession>A0ABV8RCP5</accession>
<dbReference type="Proteomes" id="UP001595826">
    <property type="component" value="Unassembled WGS sequence"/>
</dbReference>
<keyword evidence="2" id="KW-1185">Reference proteome</keyword>
<protein>
    <submittedName>
        <fullName evidence="1">Adenylosuccinate lyase</fullName>
    </submittedName>
</protein>
<dbReference type="EMBL" id="JBHSCY010000002">
    <property type="protein sequence ID" value="MFC4269203.1"/>
    <property type="molecule type" value="Genomic_DNA"/>
</dbReference>
<proteinExistence type="predicted"/>
<organism evidence="1 2">
    <name type="scientific">Polaribacter marinivivus</name>
    <dbReference type="NCBI Taxonomy" id="1524260"/>
    <lineage>
        <taxon>Bacteria</taxon>
        <taxon>Pseudomonadati</taxon>
        <taxon>Bacteroidota</taxon>
        <taxon>Flavobacteriia</taxon>
        <taxon>Flavobacteriales</taxon>
        <taxon>Flavobacteriaceae</taxon>
    </lineage>
</organism>
<dbReference type="GO" id="GO:0016829">
    <property type="term" value="F:lyase activity"/>
    <property type="evidence" value="ECO:0007669"/>
    <property type="project" value="UniProtKB-KW"/>
</dbReference>
<name>A0ABV8RCP5_9FLAO</name>
<dbReference type="RefSeq" id="WP_377410178.1">
    <property type="nucleotide sequence ID" value="NZ_JBHSCY010000002.1"/>
</dbReference>
<evidence type="ECO:0000313" key="2">
    <source>
        <dbReference type="Proteomes" id="UP001595826"/>
    </source>
</evidence>